<gene>
    <name evidence="5" type="ORF">ARTSIC4J27_365</name>
</gene>
<dbReference type="InterPro" id="IPR050490">
    <property type="entry name" value="Bact_solute-bd_prot1"/>
</dbReference>
<dbReference type="OrthoDB" id="3256840at2"/>
<reference evidence="6" key="1">
    <citation type="journal article" date="2014" name="Genome Announc.">
        <title>Genome Sequence of Arthrobacter siccitolerans 4J27, a Xeroprotectant-Producing Desiccation-Tolerant Microorganism.</title>
        <authorList>
            <person name="Manzanera M."/>
            <person name="Santa-Cruz-Calvo L."/>
            <person name="Vilchez J.I."/>
            <person name="Garcia-Fontana C."/>
            <person name="Silva-Castro G.A."/>
            <person name="Calvo C."/>
            <person name="Gonzalez-Lopez J."/>
        </authorList>
    </citation>
    <scope>NUCLEOTIDE SEQUENCE [LARGE SCALE GENOMIC DNA]</scope>
    <source>
        <strain evidence="6">4J27</strain>
    </source>
</reference>
<comment type="similarity">
    <text evidence="2">Belongs to the bacterial solute-binding protein 1 family.</text>
</comment>
<dbReference type="SUPFAM" id="SSF53850">
    <property type="entry name" value="Periplasmic binding protein-like II"/>
    <property type="match status" value="1"/>
</dbReference>
<comment type="caution">
    <text evidence="5">The sequence shown here is derived from an EMBL/GenBank/DDBJ whole genome shotgun (WGS) entry which is preliminary data.</text>
</comment>
<name>A0A024GY81_9MICC</name>
<protein>
    <submittedName>
        <fullName evidence="5">Bacterial extracellular solute-binding family protein</fullName>
    </submittedName>
</protein>
<dbReference type="PANTHER" id="PTHR43649:SF31">
    <property type="entry name" value="SN-GLYCEROL-3-PHOSPHATE-BINDING PERIPLASMIC PROTEIN UGPB"/>
    <property type="match status" value="1"/>
</dbReference>
<evidence type="ECO:0000313" key="5">
    <source>
        <dbReference type="EMBL" id="CCQ44439.1"/>
    </source>
</evidence>
<dbReference type="GO" id="GO:0030313">
    <property type="term" value="C:cell envelope"/>
    <property type="evidence" value="ECO:0007669"/>
    <property type="project" value="UniProtKB-SubCell"/>
</dbReference>
<sequence length="373" mass="39496">MNAIVEKFKEKYPEINVEVKDMAQSYREVLGSQLAGNNAPDVMEIPGGGGNPISAKVAGGRGFYADLSGTSWAGDIPEIAEQQLKNDKDKLVAVPMVVSSIGAIYNQGALDEVGLTAPKTWSDVLDFCADAKAKGRVAYGLGLSDAWTTQLIPYALTSTLVYGKDPKFLEEQLAGKKSFADSAWKDSFDKYLEMDKAGCFNPSPVGTPYASVQEAIRAGSTLGTVSVANENANIAKGGPANLKLTYTAFPATDNPEDQYLPLSTSGFALNAKSSSNGAAATFIDFLAEPAAQVAYATAFGDAPAMPGDEKLSSEVGQLAKQYIDKDHATTWPDRLWPNATIQPKVFDGVQALFIGSSTVQDVLGKMDSAFKAS</sequence>
<proteinExistence type="inferred from homology"/>
<comment type="subcellular location">
    <subcellularLocation>
        <location evidence="1">Cell envelope</location>
    </subcellularLocation>
</comment>
<dbReference type="Gene3D" id="3.40.190.10">
    <property type="entry name" value="Periplasmic binding protein-like II"/>
    <property type="match status" value="2"/>
</dbReference>
<dbReference type="EMBL" id="CAQI01000027">
    <property type="protein sequence ID" value="CCQ44439.1"/>
    <property type="molecule type" value="Genomic_DNA"/>
</dbReference>
<organism evidence="5 6">
    <name type="scientific">Pseudarthrobacter siccitolerans</name>
    <dbReference type="NCBI Taxonomy" id="861266"/>
    <lineage>
        <taxon>Bacteria</taxon>
        <taxon>Bacillati</taxon>
        <taxon>Actinomycetota</taxon>
        <taxon>Actinomycetes</taxon>
        <taxon>Micrococcales</taxon>
        <taxon>Micrococcaceae</taxon>
        <taxon>Pseudarthrobacter</taxon>
    </lineage>
</organism>
<dbReference type="PANTHER" id="PTHR43649">
    <property type="entry name" value="ARABINOSE-BINDING PROTEIN-RELATED"/>
    <property type="match status" value="1"/>
</dbReference>
<dbReference type="Proteomes" id="UP000035722">
    <property type="component" value="Unassembled WGS sequence"/>
</dbReference>
<evidence type="ECO:0000256" key="1">
    <source>
        <dbReference type="ARBA" id="ARBA00004196"/>
    </source>
</evidence>
<dbReference type="Pfam" id="PF01547">
    <property type="entry name" value="SBP_bac_1"/>
    <property type="match status" value="1"/>
</dbReference>
<evidence type="ECO:0000256" key="2">
    <source>
        <dbReference type="ARBA" id="ARBA00008520"/>
    </source>
</evidence>
<keyword evidence="3" id="KW-0813">Transport</keyword>
<accession>A0A024GY81</accession>
<evidence type="ECO:0000313" key="6">
    <source>
        <dbReference type="Proteomes" id="UP000035722"/>
    </source>
</evidence>
<keyword evidence="4" id="KW-0732">Signal</keyword>
<evidence type="ECO:0000256" key="3">
    <source>
        <dbReference type="ARBA" id="ARBA00022448"/>
    </source>
</evidence>
<keyword evidence="6" id="KW-1185">Reference proteome</keyword>
<dbReference type="InterPro" id="IPR006059">
    <property type="entry name" value="SBP"/>
</dbReference>
<dbReference type="AlphaFoldDB" id="A0A024GY81"/>
<dbReference type="STRING" id="861266.ARTSIC4J27_365"/>
<evidence type="ECO:0000256" key="4">
    <source>
        <dbReference type="ARBA" id="ARBA00022729"/>
    </source>
</evidence>